<name>A0A5N5LF22_9ROSI</name>
<evidence type="ECO:0008006" key="3">
    <source>
        <dbReference type="Google" id="ProtNLM"/>
    </source>
</evidence>
<dbReference type="AlphaFoldDB" id="A0A5N5LF22"/>
<organism evidence="1 2">
    <name type="scientific">Salix brachista</name>
    <dbReference type="NCBI Taxonomy" id="2182728"/>
    <lineage>
        <taxon>Eukaryota</taxon>
        <taxon>Viridiplantae</taxon>
        <taxon>Streptophyta</taxon>
        <taxon>Embryophyta</taxon>
        <taxon>Tracheophyta</taxon>
        <taxon>Spermatophyta</taxon>
        <taxon>Magnoliopsida</taxon>
        <taxon>eudicotyledons</taxon>
        <taxon>Gunneridae</taxon>
        <taxon>Pentapetalae</taxon>
        <taxon>rosids</taxon>
        <taxon>fabids</taxon>
        <taxon>Malpighiales</taxon>
        <taxon>Salicaceae</taxon>
        <taxon>Saliceae</taxon>
        <taxon>Salix</taxon>
    </lineage>
</organism>
<evidence type="ECO:0000313" key="2">
    <source>
        <dbReference type="Proteomes" id="UP000326939"/>
    </source>
</evidence>
<gene>
    <name evidence="1" type="ORF">DKX38_013685</name>
</gene>
<dbReference type="PANTHER" id="PTHR33710:SF79">
    <property type="entry name" value="OS06G0205337 PROTEIN"/>
    <property type="match status" value="1"/>
</dbReference>
<dbReference type="Proteomes" id="UP000326939">
    <property type="component" value="Chromosome 9"/>
</dbReference>
<reference evidence="2" key="1">
    <citation type="journal article" date="2019" name="Gigascience">
        <title>De novo genome assembly of the endangered Acer yangbiense, a plant species with extremely small populations endemic to Yunnan Province, China.</title>
        <authorList>
            <person name="Yang J."/>
            <person name="Wariss H.M."/>
            <person name="Tao L."/>
            <person name="Zhang R."/>
            <person name="Yun Q."/>
            <person name="Hollingsworth P."/>
            <person name="Dao Z."/>
            <person name="Luo G."/>
            <person name="Guo H."/>
            <person name="Ma Y."/>
            <person name="Sun W."/>
        </authorList>
    </citation>
    <scope>NUCLEOTIDE SEQUENCE [LARGE SCALE GENOMIC DNA]</scope>
    <source>
        <strain evidence="2">cv. br00</strain>
    </source>
</reference>
<evidence type="ECO:0000313" key="1">
    <source>
        <dbReference type="EMBL" id="KAB5540711.1"/>
    </source>
</evidence>
<keyword evidence="2" id="KW-1185">Reference proteome</keyword>
<dbReference type="PANTHER" id="PTHR33710">
    <property type="entry name" value="BNAC02G09200D PROTEIN"/>
    <property type="match status" value="1"/>
</dbReference>
<accession>A0A5N5LF22</accession>
<protein>
    <recommendedName>
        <fullName evidence="3">Reverse transcriptase zinc-binding domain-containing protein</fullName>
    </recommendedName>
</protein>
<proteinExistence type="predicted"/>
<comment type="caution">
    <text evidence="1">The sequence shown here is derived from an EMBL/GenBank/DDBJ whole genome shotgun (WGS) entry which is preliminary data.</text>
</comment>
<dbReference type="EMBL" id="VDCV01000009">
    <property type="protein sequence ID" value="KAB5540711.1"/>
    <property type="molecule type" value="Genomic_DNA"/>
</dbReference>
<sequence>MEAVETGLGLANWKFISNANMAPLCRILLGWNTERVNISMVHSAPQWLTCDALSLGDSSTVRITYLYGLNTPISRYSLWNYLEEQKVELIQIPSAGLHFTWHNGRKEEDTILRKLDWAFGNQSLLLKWPLMRATAQARTVSDHSPIPVSLDPPPPRRKARFKFLNTWVGQEGYDELVREAWHTEAYGNPMSRLTTRLRNLKGMLTAFHRRHSSHIGSRVRKAREQWEETQVVLDTRPNDMTTNTNEHEACYAYNRLCAVEEAIYRQRFRIQWLQLGDKNTAFFHRSLIHRNSRNMIASLQRESGEVTRKPEEMGELAVDYFKKSLNIPPRPIALGGIICSLRVSAVKMERLWRTLSSTNIPWGAKVAAIIDKDRWHIPMQARHVGALWDRLTSILNHQVEDEVLWSTTPSGKFTIASAWDMMRERRPVTNIHTADERSLGLGQWVVPSGLELCFVVSVGR</sequence>